<keyword evidence="3" id="KW-1185">Reference proteome</keyword>
<dbReference type="CDD" id="cd04186">
    <property type="entry name" value="GT_2_like_c"/>
    <property type="match status" value="1"/>
</dbReference>
<organism evidence="2 3">
    <name type="scientific">Pseudotamlana haliotis</name>
    <dbReference type="NCBI Taxonomy" id="2614804"/>
    <lineage>
        <taxon>Bacteria</taxon>
        <taxon>Pseudomonadati</taxon>
        <taxon>Bacteroidota</taxon>
        <taxon>Flavobacteriia</taxon>
        <taxon>Flavobacteriales</taxon>
        <taxon>Flavobacteriaceae</taxon>
        <taxon>Pseudotamlana</taxon>
    </lineage>
</organism>
<dbReference type="RefSeq" id="WP_150937013.1">
    <property type="nucleotide sequence ID" value="NZ_WAAT01000025.1"/>
</dbReference>
<gene>
    <name evidence="2" type="ORF">F6U93_03860</name>
</gene>
<keyword evidence="2" id="KW-0808">Transferase</keyword>
<dbReference type="Gene3D" id="3.90.550.10">
    <property type="entry name" value="Spore Coat Polysaccharide Biosynthesis Protein SpsA, Chain A"/>
    <property type="match status" value="1"/>
</dbReference>
<dbReference type="InterPro" id="IPR001173">
    <property type="entry name" value="Glyco_trans_2-like"/>
</dbReference>
<dbReference type="SUPFAM" id="SSF53448">
    <property type="entry name" value="Nucleotide-diphospho-sugar transferases"/>
    <property type="match status" value="1"/>
</dbReference>
<dbReference type="AlphaFoldDB" id="A0A6N6MF92"/>
<dbReference type="InterPro" id="IPR029044">
    <property type="entry name" value="Nucleotide-diphossugar_trans"/>
</dbReference>
<dbReference type="EMBL" id="WAAT01000025">
    <property type="protein sequence ID" value="KAB1069458.1"/>
    <property type="molecule type" value="Genomic_DNA"/>
</dbReference>
<protein>
    <submittedName>
        <fullName evidence="2">Glycosyltransferase family 2 protein</fullName>
    </submittedName>
</protein>
<evidence type="ECO:0000259" key="1">
    <source>
        <dbReference type="Pfam" id="PF00535"/>
    </source>
</evidence>
<name>A0A6N6MF92_9FLAO</name>
<sequence>MKLSIVILNYNVRHFLELCLKSVQAATAYIDSEIIVVDNNSTDDSCQMVKKLFPEVVLIENKVNGGFSKGNNIGVAQAKGEYLCVLNPDTVVAEDTFTQLLDFSKLKLDLGIVGCKLIDGSGAFLPESKRNIPYVSVALKKICGNSKDYYANPLDMDAVGEVDILVGAFMFLKRAVYNGVGGFDEAYFMYGEDIDLSYVVKQAGYKNYYYGKTTVIHYKGESTLKDKVYARRFFGAMQIFYEKHFKSNVFFDIVVWLGIKTFFMMQTTPRKRKKEVSQFVFVSDEKNERLEKKIGKSLIVQQDIKDVNPGVEVIFDGAFLTFKSIIQMVESTFLQNKPVTYKILPKNSDFIIGSDNELARGEIISFK</sequence>
<feature type="domain" description="Glycosyltransferase 2-like" evidence="1">
    <location>
        <begin position="4"/>
        <end position="130"/>
    </location>
</feature>
<reference evidence="2 3" key="1">
    <citation type="submission" date="2019-09" db="EMBL/GenBank/DDBJ databases">
        <authorList>
            <person name="Cao W.R."/>
        </authorList>
    </citation>
    <scope>NUCLEOTIDE SEQUENCE [LARGE SCALE GENOMIC DNA]</scope>
    <source>
        <strain evidence="2 3">B1N29</strain>
    </source>
</reference>
<dbReference type="GO" id="GO:0016740">
    <property type="term" value="F:transferase activity"/>
    <property type="evidence" value="ECO:0007669"/>
    <property type="project" value="UniProtKB-KW"/>
</dbReference>
<dbReference type="PANTHER" id="PTHR43179:SF7">
    <property type="entry name" value="RHAMNOSYLTRANSFERASE WBBL"/>
    <property type="match status" value="1"/>
</dbReference>
<dbReference type="Pfam" id="PF00535">
    <property type="entry name" value="Glycos_transf_2"/>
    <property type="match status" value="1"/>
</dbReference>
<accession>A0A6N6MF92</accession>
<proteinExistence type="predicted"/>
<dbReference type="Proteomes" id="UP000441333">
    <property type="component" value="Unassembled WGS sequence"/>
</dbReference>
<comment type="caution">
    <text evidence="2">The sequence shown here is derived from an EMBL/GenBank/DDBJ whole genome shotgun (WGS) entry which is preliminary data.</text>
</comment>
<evidence type="ECO:0000313" key="2">
    <source>
        <dbReference type="EMBL" id="KAB1069458.1"/>
    </source>
</evidence>
<evidence type="ECO:0000313" key="3">
    <source>
        <dbReference type="Proteomes" id="UP000441333"/>
    </source>
</evidence>
<dbReference type="PANTHER" id="PTHR43179">
    <property type="entry name" value="RHAMNOSYLTRANSFERASE WBBL"/>
    <property type="match status" value="1"/>
</dbReference>